<feature type="region of interest" description="Disordered" evidence="13">
    <location>
        <begin position="444"/>
        <end position="500"/>
    </location>
</feature>
<dbReference type="Pfam" id="PF00270">
    <property type="entry name" value="DEAD"/>
    <property type="match status" value="1"/>
</dbReference>
<dbReference type="SMART" id="SM00487">
    <property type="entry name" value="DEXDc"/>
    <property type="match status" value="1"/>
</dbReference>
<feature type="domain" description="Helicase C-terminal" evidence="15">
    <location>
        <begin position="970"/>
        <end position="1148"/>
    </location>
</feature>
<feature type="compositionally biased region" description="Polar residues" evidence="13">
    <location>
        <begin position="483"/>
        <end position="500"/>
    </location>
</feature>
<accession>A0AAN6GL95</accession>
<reference evidence="16" key="1">
    <citation type="journal article" date="2023" name="PhytoFront">
        <title>Draft Genome Resources of Seven Strains of Tilletia horrida, Causal Agent of Kernel Smut of Rice.</title>
        <authorList>
            <person name="Khanal S."/>
            <person name="Antony Babu S."/>
            <person name="Zhou X.G."/>
        </authorList>
    </citation>
    <scope>NUCLEOTIDE SEQUENCE</scope>
    <source>
        <strain evidence="16">TX6</strain>
    </source>
</reference>
<keyword evidence="12" id="KW-0175">Coiled coil</keyword>
<dbReference type="CDD" id="cd17917">
    <property type="entry name" value="DEXHc_RHA-like"/>
    <property type="match status" value="1"/>
</dbReference>
<sequence length="1525" mass="168065">MGKKRPTLKANPNRGFATSSVPKKPEPKQEDPEQDNNGSASGSTSQGRGSESTGAANSSQVSGSTTALAKVVQDEAARQAEAERQQLQDLVEKVVEKADREAARVWKIIEFDQRLSNSLTTFELPPETTDRILAHFSSVAAPEQSADPAPDLTVNLRPTPELQSAVPESTSPFIKQAEQHLRQLHRALITQTLLINLGFSPYLADTALRYAPSLELEDCLSYLIFLLPAELLEDKARLSMYLPPSSETDVNHSSREDTVDASKPPPHRGYTFQRLSASVFDALERQKQRLAAEAQAAAQAAKQAALEARIARRQAAQAEQDKSGDDTAQTSAIDESRVEEEESDDEPMFGDMLEEMPEVVEDNTDAGDAVQIEVRTIPPVAKGASSSKNSPRTLLNDALKRIDEFAIPRFQKVLGGGRVCRSSLEIRWSTKGATVMRNIAGGHTAMDQAPSTAPTPSPSVPSTPSLSQATSQLDLNGIHTKESSNSSSAPDMDNSTLSSTSSQNEAFVDIYTMTGMATATQPTAEDLIAIVALHTIESDRPVHRSLSTAYRQWWDELDGVRKEQKDEARRRRVAVVQNVLALRAEEIAKGNIQLSAAPKKAPAKTIVSSDPRTGLVSGAEAAKAEINGAASAETTVSAEADMSVANESSVADMSVRSVKHDSVQKEYEDLVNVPSYQKMLVQRKNLPIAAYRDHILEIVDNSSIFVLSGETGCGKSTQVPAFVLEHCLARGQPCKIYVTEPRRISAISLAERVSAEMGEAAGAVGTDRSMVGYAIRLESQVGRRARLVYATTGIVLRMLEGSAFNDITHIIIDEVHERSIESDFLLIVLKTMLEHRKDLKVILMSATVDAERISAYCGGCPTIAIPGRTFPVDVRYLEDALELCDYVLEDDSPYAYREKRGGKGSLRLGNELQNKAHLASQEEDVPADLDDDEDQDEDESSKQLSAGTKYKLKTISTLDRMDEHVVNHDLIVQLVESICTRPDLISYSQAILIFMPGLVEIRKCHDLLQAHKLFGSNEFRIYPLHSTISSEHQSAVFDVPPKGIRKVVIATNIAETGITIPDITCVIDTGKHREMRFDEKRQISKLVECFVARSNAKQRRGRAGRVQEGLCFHLFTKHRHDHYLADHPQPEMLRLSLQELALKLKIMKFKIGDSIQDALMQALDPPTEVNIQRAVAALIEVKALTTTEDITPLGRHLSRMPLDVHMGKFLLIASMMRCLDPALTIAAALNSKSPFVTPFGREDEADLAKASFKSGDSDFLTVANAFNAWRRACANNHHWQFCNKTFLSHQTLQQIEDLRQQYMAYLLGSGFVEVDEATNRAIARLRYRAGGSSSGKVRLMQLPEDLNINSGSVAVINAAMSAALYPKLLSIDGKNHQLRTIGNNAPASIHPSSVNRRLRYHALQKTVHHLLYFTMMQNAKKRMFAWDTGPADDRALLLMCGEANFYLAANSVYIDRQKLRFGVSDAKTILALRMLRDSLWRLINATFRSPRKAWPEDLRATFDLAIEVLGCRAGPADAWQISNSS</sequence>
<evidence type="ECO:0000256" key="8">
    <source>
        <dbReference type="ARBA" id="ARBA00022840"/>
    </source>
</evidence>
<dbReference type="PANTHER" id="PTHR18934:SF145">
    <property type="entry name" value="ATP-DEPENDENT RNA HELICASE DHX57-RELATED"/>
    <property type="match status" value="1"/>
</dbReference>
<dbReference type="InterPro" id="IPR027417">
    <property type="entry name" value="P-loop_NTPase"/>
</dbReference>
<feature type="region of interest" description="Disordered" evidence="13">
    <location>
        <begin position="917"/>
        <end position="944"/>
    </location>
</feature>
<dbReference type="GO" id="GO:0016787">
    <property type="term" value="F:hydrolase activity"/>
    <property type="evidence" value="ECO:0007669"/>
    <property type="project" value="UniProtKB-KW"/>
</dbReference>
<dbReference type="Pfam" id="PF21010">
    <property type="entry name" value="HA2_C"/>
    <property type="match status" value="1"/>
</dbReference>
<dbReference type="Gene3D" id="1.20.120.1080">
    <property type="match status" value="1"/>
</dbReference>
<feature type="coiled-coil region" evidence="12">
    <location>
        <begin position="70"/>
        <end position="100"/>
    </location>
</feature>
<feature type="compositionally biased region" description="Acidic residues" evidence="13">
    <location>
        <begin position="921"/>
        <end position="939"/>
    </location>
</feature>
<keyword evidence="6" id="KW-0378">Hydrolase</keyword>
<dbReference type="FunFam" id="1.20.120.1080:FF:000002">
    <property type="entry name" value="Putative ATP-dependent RNA helicase DHX36"/>
    <property type="match status" value="1"/>
</dbReference>
<feature type="compositionally biased region" description="Acidic residues" evidence="13">
    <location>
        <begin position="337"/>
        <end position="348"/>
    </location>
</feature>
<dbReference type="GO" id="GO:0003723">
    <property type="term" value="F:RNA binding"/>
    <property type="evidence" value="ECO:0007669"/>
    <property type="project" value="UniProtKB-KW"/>
</dbReference>
<evidence type="ECO:0000259" key="14">
    <source>
        <dbReference type="PROSITE" id="PS51192"/>
    </source>
</evidence>
<evidence type="ECO:0000256" key="4">
    <source>
        <dbReference type="ARBA" id="ARBA00022640"/>
    </source>
</evidence>
<dbReference type="InterPro" id="IPR007502">
    <property type="entry name" value="Helicase-assoc_dom"/>
</dbReference>
<feature type="compositionally biased region" description="Polar residues" evidence="13">
    <location>
        <begin position="36"/>
        <end position="67"/>
    </location>
</feature>
<evidence type="ECO:0000256" key="3">
    <source>
        <dbReference type="ARBA" id="ARBA00022528"/>
    </source>
</evidence>
<evidence type="ECO:0000256" key="6">
    <source>
        <dbReference type="ARBA" id="ARBA00022801"/>
    </source>
</evidence>
<evidence type="ECO:0000256" key="7">
    <source>
        <dbReference type="ARBA" id="ARBA00022806"/>
    </source>
</evidence>
<feature type="compositionally biased region" description="Basic and acidic residues" evidence="13">
    <location>
        <begin position="249"/>
        <end position="260"/>
    </location>
</feature>
<comment type="catalytic activity">
    <reaction evidence="11">
        <text>ATP + H2O = ADP + phosphate + H(+)</text>
        <dbReference type="Rhea" id="RHEA:13065"/>
        <dbReference type="ChEBI" id="CHEBI:15377"/>
        <dbReference type="ChEBI" id="CHEBI:15378"/>
        <dbReference type="ChEBI" id="CHEBI:30616"/>
        <dbReference type="ChEBI" id="CHEBI:43474"/>
        <dbReference type="ChEBI" id="CHEBI:456216"/>
        <dbReference type="EC" id="3.6.4.13"/>
    </reaction>
</comment>
<dbReference type="PROSITE" id="PS51192">
    <property type="entry name" value="HELICASE_ATP_BIND_1"/>
    <property type="match status" value="1"/>
</dbReference>
<evidence type="ECO:0000256" key="1">
    <source>
        <dbReference type="ARBA" id="ARBA00004229"/>
    </source>
</evidence>
<feature type="region of interest" description="Disordered" evidence="13">
    <location>
        <begin position="244"/>
        <end position="270"/>
    </location>
</feature>
<keyword evidence="4" id="KW-0934">Plastid</keyword>
<keyword evidence="5" id="KW-0547">Nucleotide-binding</keyword>
<keyword evidence="10" id="KW-0809">Transit peptide</keyword>
<feature type="region of interest" description="Disordered" evidence="13">
    <location>
        <begin position="312"/>
        <end position="348"/>
    </location>
</feature>
<dbReference type="EC" id="3.6.4.13" evidence="2"/>
<dbReference type="GO" id="GO:0003724">
    <property type="term" value="F:RNA helicase activity"/>
    <property type="evidence" value="ECO:0007669"/>
    <property type="project" value="UniProtKB-EC"/>
</dbReference>
<evidence type="ECO:0000256" key="12">
    <source>
        <dbReference type="SAM" id="Coils"/>
    </source>
</evidence>
<evidence type="ECO:0000256" key="2">
    <source>
        <dbReference type="ARBA" id="ARBA00012552"/>
    </source>
</evidence>
<protein>
    <recommendedName>
        <fullName evidence="2">RNA helicase</fullName>
        <ecNumber evidence="2">3.6.4.13</ecNumber>
    </recommendedName>
</protein>
<dbReference type="InterPro" id="IPR011545">
    <property type="entry name" value="DEAD/DEAH_box_helicase_dom"/>
</dbReference>
<keyword evidence="7" id="KW-0347">Helicase</keyword>
<name>A0AAN6GL95_9BASI</name>
<dbReference type="FunFam" id="3.40.50.300:FF:000819">
    <property type="entry name" value="ATP dependent RNA helicase, putative"/>
    <property type="match status" value="1"/>
</dbReference>
<comment type="subcellular location">
    <subcellularLocation>
        <location evidence="1">Plastid</location>
        <location evidence="1">Chloroplast</location>
    </subcellularLocation>
</comment>
<dbReference type="PROSITE" id="PS51194">
    <property type="entry name" value="HELICASE_CTER"/>
    <property type="match status" value="1"/>
</dbReference>
<dbReference type="FunFam" id="3.40.50.300:FF:000500">
    <property type="entry name" value="ATP-dependent RNA helicase DHX29"/>
    <property type="match status" value="1"/>
</dbReference>
<evidence type="ECO:0000313" key="16">
    <source>
        <dbReference type="EMBL" id="KAK0545885.1"/>
    </source>
</evidence>
<dbReference type="Gene3D" id="3.40.50.300">
    <property type="entry name" value="P-loop containing nucleotide triphosphate hydrolases"/>
    <property type="match status" value="2"/>
</dbReference>
<evidence type="ECO:0000256" key="10">
    <source>
        <dbReference type="ARBA" id="ARBA00022946"/>
    </source>
</evidence>
<evidence type="ECO:0000256" key="11">
    <source>
        <dbReference type="ARBA" id="ARBA00047984"/>
    </source>
</evidence>
<keyword evidence="3" id="KW-0150">Chloroplast</keyword>
<evidence type="ECO:0000256" key="9">
    <source>
        <dbReference type="ARBA" id="ARBA00022884"/>
    </source>
</evidence>
<keyword evidence="17" id="KW-1185">Reference proteome</keyword>
<evidence type="ECO:0000256" key="13">
    <source>
        <dbReference type="SAM" id="MobiDB-lite"/>
    </source>
</evidence>
<dbReference type="GO" id="GO:0005524">
    <property type="term" value="F:ATP binding"/>
    <property type="evidence" value="ECO:0007669"/>
    <property type="project" value="UniProtKB-KW"/>
</dbReference>
<dbReference type="InterPro" id="IPR014001">
    <property type="entry name" value="Helicase_ATP-bd"/>
</dbReference>
<evidence type="ECO:0000259" key="15">
    <source>
        <dbReference type="PROSITE" id="PS51194"/>
    </source>
</evidence>
<dbReference type="PANTHER" id="PTHR18934">
    <property type="entry name" value="ATP-DEPENDENT RNA HELICASE"/>
    <property type="match status" value="1"/>
</dbReference>
<evidence type="ECO:0000313" key="17">
    <source>
        <dbReference type="Proteomes" id="UP001176517"/>
    </source>
</evidence>
<organism evidence="16 17">
    <name type="scientific">Tilletia horrida</name>
    <dbReference type="NCBI Taxonomy" id="155126"/>
    <lineage>
        <taxon>Eukaryota</taxon>
        <taxon>Fungi</taxon>
        <taxon>Dikarya</taxon>
        <taxon>Basidiomycota</taxon>
        <taxon>Ustilaginomycotina</taxon>
        <taxon>Exobasidiomycetes</taxon>
        <taxon>Tilletiales</taxon>
        <taxon>Tilletiaceae</taxon>
        <taxon>Tilletia</taxon>
    </lineage>
</organism>
<dbReference type="EMBL" id="JAPDMZ010000213">
    <property type="protein sequence ID" value="KAK0545885.1"/>
    <property type="molecule type" value="Genomic_DNA"/>
</dbReference>
<feature type="region of interest" description="Disordered" evidence="13">
    <location>
        <begin position="1"/>
        <end position="67"/>
    </location>
</feature>
<dbReference type="SMART" id="SM00847">
    <property type="entry name" value="HA2"/>
    <property type="match status" value="1"/>
</dbReference>
<comment type="caution">
    <text evidence="16">The sequence shown here is derived from an EMBL/GenBank/DDBJ whole genome shotgun (WGS) entry which is preliminary data.</text>
</comment>
<dbReference type="Pfam" id="PF00271">
    <property type="entry name" value="Helicase_C"/>
    <property type="match status" value="1"/>
</dbReference>
<dbReference type="InterPro" id="IPR001650">
    <property type="entry name" value="Helicase_C-like"/>
</dbReference>
<keyword evidence="9" id="KW-0694">RNA-binding</keyword>
<dbReference type="SMART" id="SM00490">
    <property type="entry name" value="HELICc"/>
    <property type="match status" value="1"/>
</dbReference>
<dbReference type="Proteomes" id="UP001176517">
    <property type="component" value="Unassembled WGS sequence"/>
</dbReference>
<evidence type="ECO:0000256" key="5">
    <source>
        <dbReference type="ARBA" id="ARBA00022741"/>
    </source>
</evidence>
<dbReference type="SUPFAM" id="SSF52540">
    <property type="entry name" value="P-loop containing nucleoside triphosphate hydrolases"/>
    <property type="match status" value="1"/>
</dbReference>
<gene>
    <name evidence="16" type="ORF">OC846_005488</name>
</gene>
<feature type="domain" description="Helicase ATP-binding" evidence="14">
    <location>
        <begin position="696"/>
        <end position="866"/>
    </location>
</feature>
<proteinExistence type="predicted"/>
<dbReference type="CDD" id="cd18791">
    <property type="entry name" value="SF2_C_RHA"/>
    <property type="match status" value="1"/>
</dbReference>
<keyword evidence="8" id="KW-0067">ATP-binding</keyword>